<evidence type="ECO:0000313" key="2">
    <source>
        <dbReference type="EMBL" id="KAF2030680.1"/>
    </source>
</evidence>
<reference evidence="2" key="1">
    <citation type="journal article" date="2020" name="Stud. Mycol.">
        <title>101 Dothideomycetes genomes: a test case for predicting lifestyles and emergence of pathogens.</title>
        <authorList>
            <person name="Haridas S."/>
            <person name="Albert R."/>
            <person name="Binder M."/>
            <person name="Bloem J."/>
            <person name="Labutti K."/>
            <person name="Salamov A."/>
            <person name="Andreopoulos B."/>
            <person name="Baker S."/>
            <person name="Barry K."/>
            <person name="Bills G."/>
            <person name="Bluhm B."/>
            <person name="Cannon C."/>
            <person name="Castanera R."/>
            <person name="Culley D."/>
            <person name="Daum C."/>
            <person name="Ezra D."/>
            <person name="Gonzalez J."/>
            <person name="Henrissat B."/>
            <person name="Kuo A."/>
            <person name="Liang C."/>
            <person name="Lipzen A."/>
            <person name="Lutzoni F."/>
            <person name="Magnuson J."/>
            <person name="Mondo S."/>
            <person name="Nolan M."/>
            <person name="Ohm R."/>
            <person name="Pangilinan J."/>
            <person name="Park H.-J."/>
            <person name="Ramirez L."/>
            <person name="Alfaro M."/>
            <person name="Sun H."/>
            <person name="Tritt A."/>
            <person name="Yoshinaga Y."/>
            <person name="Zwiers L.-H."/>
            <person name="Turgeon B."/>
            <person name="Goodwin S."/>
            <person name="Spatafora J."/>
            <person name="Crous P."/>
            <person name="Grigoriev I."/>
        </authorList>
    </citation>
    <scope>NUCLEOTIDE SEQUENCE</scope>
    <source>
        <strain evidence="2">CBS 110217</strain>
    </source>
</reference>
<gene>
    <name evidence="2" type="ORF">EK21DRAFT_111770</name>
</gene>
<proteinExistence type="predicted"/>
<keyword evidence="3" id="KW-1185">Reference proteome</keyword>
<name>A0A9P4HBS1_9PLEO</name>
<accession>A0A9P4HBS1</accession>
<dbReference type="EMBL" id="ML978188">
    <property type="protein sequence ID" value="KAF2030680.1"/>
    <property type="molecule type" value="Genomic_DNA"/>
</dbReference>
<feature type="region of interest" description="Disordered" evidence="1">
    <location>
        <begin position="21"/>
        <end position="47"/>
    </location>
</feature>
<feature type="compositionally biased region" description="Polar residues" evidence="1">
    <location>
        <begin position="37"/>
        <end position="47"/>
    </location>
</feature>
<protein>
    <submittedName>
        <fullName evidence="2">Uncharacterized protein</fullName>
    </submittedName>
</protein>
<evidence type="ECO:0000313" key="3">
    <source>
        <dbReference type="Proteomes" id="UP000799777"/>
    </source>
</evidence>
<sequence length="291" mass="32830">MTTSRGFEQESAPEVYKGALSPTSHLNLSRPGPIEANSPSTTALNMSSNNNIPQAIMPTAPMFQTLPTELLLEIFKHYIMMTPLKKPGTVVDQKRFAIINRTGYMSRICCLSGAMTFLSMEAYYSLNEFCFKAVDVVNFLTPYMTSLPPPLPPLRFRKFLRRIQVHIALEDFYNITDSAEYSLPAHQRRSTRHAVTTTKELFDYCPGARTLATLTDMSTGFYTLQQLELHIHTWFLHDEQTALAIVKEAGFALRARKVTVLAWREISVALEMAIVKPFPEIVDLISVNSAE</sequence>
<dbReference type="OrthoDB" id="3682830at2759"/>
<dbReference type="AlphaFoldDB" id="A0A9P4HBS1"/>
<evidence type="ECO:0000256" key="1">
    <source>
        <dbReference type="SAM" id="MobiDB-lite"/>
    </source>
</evidence>
<dbReference type="Proteomes" id="UP000799777">
    <property type="component" value="Unassembled WGS sequence"/>
</dbReference>
<organism evidence="2 3">
    <name type="scientific">Setomelanomma holmii</name>
    <dbReference type="NCBI Taxonomy" id="210430"/>
    <lineage>
        <taxon>Eukaryota</taxon>
        <taxon>Fungi</taxon>
        <taxon>Dikarya</taxon>
        <taxon>Ascomycota</taxon>
        <taxon>Pezizomycotina</taxon>
        <taxon>Dothideomycetes</taxon>
        <taxon>Pleosporomycetidae</taxon>
        <taxon>Pleosporales</taxon>
        <taxon>Pleosporineae</taxon>
        <taxon>Phaeosphaeriaceae</taxon>
        <taxon>Setomelanomma</taxon>
    </lineage>
</organism>
<comment type="caution">
    <text evidence="2">The sequence shown here is derived from an EMBL/GenBank/DDBJ whole genome shotgun (WGS) entry which is preliminary data.</text>
</comment>